<keyword evidence="1" id="KW-0732">Signal</keyword>
<feature type="chain" id="PRO_5046523577" evidence="1">
    <location>
        <begin position="18"/>
        <end position="252"/>
    </location>
</feature>
<dbReference type="Pfam" id="PF09697">
    <property type="entry name" value="Porph_ging"/>
    <property type="match status" value="1"/>
</dbReference>
<feature type="signal peptide" evidence="1">
    <location>
        <begin position="1"/>
        <end position="17"/>
    </location>
</feature>
<dbReference type="Proteomes" id="UP000672011">
    <property type="component" value="Chromosome"/>
</dbReference>
<dbReference type="RefSeq" id="WP_230476770.1">
    <property type="nucleotide sequence ID" value="NZ_CP072842.1"/>
</dbReference>
<organism evidence="2 3">
    <name type="scientific">Faecalibacter bovis</name>
    <dbReference type="NCBI Taxonomy" id="2898187"/>
    <lineage>
        <taxon>Bacteria</taxon>
        <taxon>Pseudomonadati</taxon>
        <taxon>Bacteroidota</taxon>
        <taxon>Flavobacteriia</taxon>
        <taxon>Flavobacteriales</taxon>
        <taxon>Weeksellaceae</taxon>
        <taxon>Faecalibacter</taxon>
    </lineage>
</organism>
<evidence type="ECO:0000313" key="3">
    <source>
        <dbReference type="Proteomes" id="UP000672011"/>
    </source>
</evidence>
<reference evidence="3" key="2">
    <citation type="submission" date="2021-04" db="EMBL/GenBank/DDBJ databases">
        <title>Taxonomy of Flavobacteriaceae bacterium ZY171143.</title>
        <authorList>
            <person name="Li F."/>
        </authorList>
    </citation>
    <scope>NUCLEOTIDE SEQUENCE [LARGE SCALE GENOMIC DNA]</scope>
    <source>
        <strain evidence="3">ZY171143</strain>
    </source>
</reference>
<reference evidence="2 3" key="1">
    <citation type="journal article" date="2021" name="Int. J. Syst. Evol. Microbiol.">
        <title>Faecalibacter bovis sp. nov., isolated from cow faeces.</title>
        <authorList>
            <person name="Li F."/>
            <person name="Zhao W."/>
            <person name="Hong Q."/>
            <person name="Shao Q."/>
            <person name="Song J."/>
            <person name="Yang S."/>
        </authorList>
    </citation>
    <scope>NUCLEOTIDE SEQUENCE [LARGE SCALE GENOMIC DNA]</scope>
    <source>
        <strain evidence="2 3">ZY171143</strain>
    </source>
</reference>
<dbReference type="EMBL" id="CP072842">
    <property type="protein sequence ID" value="QTV06128.1"/>
    <property type="molecule type" value="Genomic_DNA"/>
</dbReference>
<dbReference type="NCBIfam" id="TIGR01200">
    <property type="entry name" value="GLPGLI"/>
    <property type="match status" value="1"/>
</dbReference>
<gene>
    <name evidence="2" type="ORF">J9309_01950</name>
</gene>
<sequence>MRNILAILLLASTCVNAQFYQIDYEVQPQIAFTPKAIEAMKQYYPDTKQRDEVIEMTKNIPSIDYIFTYNSSQSQSTINLKLNNSQQPGGMRMGIGPDIGEHPVFNYKEQLYYNQSDFQGKKIMVYDSLNKVDFKDTGKSKTILGIETKEAIGKHKDVDVIAWYAPSLPYVYSPDKYFGTKGLILELHYKYIKDDIEVMISWNPKAKKELKKEPVYKLNESLKKVSYPELISMYDEMNKRIIEAENQGVDKK</sequence>
<protein>
    <submittedName>
        <fullName evidence="2">GLPGLI family protein</fullName>
    </submittedName>
</protein>
<accession>A0ABX7XE44</accession>
<dbReference type="InterPro" id="IPR005901">
    <property type="entry name" value="GLPGLI"/>
</dbReference>
<evidence type="ECO:0000256" key="1">
    <source>
        <dbReference type="SAM" id="SignalP"/>
    </source>
</evidence>
<proteinExistence type="predicted"/>
<name>A0ABX7XE44_9FLAO</name>
<evidence type="ECO:0000313" key="2">
    <source>
        <dbReference type="EMBL" id="QTV06128.1"/>
    </source>
</evidence>
<keyword evidence="3" id="KW-1185">Reference proteome</keyword>